<evidence type="ECO:0008006" key="5">
    <source>
        <dbReference type="Google" id="ProtNLM"/>
    </source>
</evidence>
<evidence type="ECO:0000256" key="1">
    <source>
        <dbReference type="ARBA" id="ARBA00004123"/>
    </source>
</evidence>
<reference evidence="4" key="1">
    <citation type="submission" date="2010-04" db="EMBL/GenBank/DDBJ databases">
        <authorList>
            <person name="Reid K.E."/>
            <person name="Liao N."/>
            <person name="Chan S."/>
            <person name="Docking R."/>
            <person name="Taylor G."/>
            <person name="Moore R."/>
            <person name="Mayo M."/>
            <person name="Munro S."/>
            <person name="King J."/>
            <person name="Yanchuk A."/>
            <person name="Holt R."/>
            <person name="Jones S."/>
            <person name="Marra M."/>
            <person name="Ritland C.E."/>
            <person name="Ritland K."/>
            <person name="Bohlmann J."/>
        </authorList>
    </citation>
    <scope>NUCLEOTIDE SEQUENCE</scope>
    <source>
        <tissue evidence="4">Bud</tissue>
    </source>
</reference>
<accession>D5AA58</accession>
<dbReference type="PANTHER" id="PTHR47058:SF3">
    <property type="entry name" value="REPLICATION PROTEIN A 14 KDA SUBUNIT A-RELATED"/>
    <property type="match status" value="1"/>
</dbReference>
<dbReference type="CDD" id="cd04479">
    <property type="entry name" value="RPA3"/>
    <property type="match status" value="1"/>
</dbReference>
<dbReference type="GO" id="GO:0006281">
    <property type="term" value="P:DNA repair"/>
    <property type="evidence" value="ECO:0007669"/>
    <property type="project" value="InterPro"/>
</dbReference>
<dbReference type="GO" id="GO:0006310">
    <property type="term" value="P:DNA recombination"/>
    <property type="evidence" value="ECO:0007669"/>
    <property type="project" value="InterPro"/>
</dbReference>
<dbReference type="PANTHER" id="PTHR47058">
    <property type="entry name" value="REPLICATION PROTEIN A 14 KDA SUBUNIT A-RELATED"/>
    <property type="match status" value="1"/>
</dbReference>
<dbReference type="InterPro" id="IPR013970">
    <property type="entry name" value="Rfa2"/>
</dbReference>
<dbReference type="GO" id="GO:0031981">
    <property type="term" value="C:nuclear lumen"/>
    <property type="evidence" value="ECO:0007669"/>
    <property type="project" value="UniProtKB-ARBA"/>
</dbReference>
<dbReference type="GO" id="GO:0003677">
    <property type="term" value="F:DNA binding"/>
    <property type="evidence" value="ECO:0007669"/>
    <property type="project" value="InterPro"/>
</dbReference>
<comment type="subcellular location">
    <subcellularLocation>
        <location evidence="1">Nucleus</location>
    </subcellularLocation>
</comment>
<sequence>MDTSNPAVLVNGEVIRRYVGRRVRCVLKVIRGDGGILQGETSDGQQISVKQAPPAISLSQFVEVIGIAENDRTIRAEICTNFGDKFEMSSYNQLCQLANSEHQSLFI</sequence>
<comment type="similarity">
    <text evidence="2">Belongs to the replication factor A protein 3 family.</text>
</comment>
<dbReference type="Gene3D" id="2.40.50.140">
    <property type="entry name" value="Nucleic acid-binding proteins"/>
    <property type="match status" value="1"/>
</dbReference>
<keyword evidence="3" id="KW-0539">Nucleus</keyword>
<name>D5AA58_PICSI</name>
<evidence type="ECO:0000256" key="3">
    <source>
        <dbReference type="ARBA" id="ARBA00023242"/>
    </source>
</evidence>
<evidence type="ECO:0000256" key="2">
    <source>
        <dbReference type="ARBA" id="ARBA00009761"/>
    </source>
</evidence>
<dbReference type="SUPFAM" id="SSF50249">
    <property type="entry name" value="Nucleic acid-binding proteins"/>
    <property type="match status" value="1"/>
</dbReference>
<organism evidence="4">
    <name type="scientific">Picea sitchensis</name>
    <name type="common">Sitka spruce</name>
    <name type="synonym">Pinus sitchensis</name>
    <dbReference type="NCBI Taxonomy" id="3332"/>
    <lineage>
        <taxon>Eukaryota</taxon>
        <taxon>Viridiplantae</taxon>
        <taxon>Streptophyta</taxon>
        <taxon>Embryophyta</taxon>
        <taxon>Tracheophyta</taxon>
        <taxon>Spermatophyta</taxon>
        <taxon>Pinopsida</taxon>
        <taxon>Pinidae</taxon>
        <taxon>Conifers I</taxon>
        <taxon>Pinales</taxon>
        <taxon>Pinaceae</taxon>
        <taxon>Picea</taxon>
    </lineage>
</organism>
<dbReference type="AlphaFoldDB" id="D5AA58"/>
<dbReference type="InterPro" id="IPR012340">
    <property type="entry name" value="NA-bd_OB-fold"/>
</dbReference>
<dbReference type="GO" id="GO:0006260">
    <property type="term" value="P:DNA replication"/>
    <property type="evidence" value="ECO:0007669"/>
    <property type="project" value="InterPro"/>
</dbReference>
<dbReference type="EMBL" id="BT123086">
    <property type="protein sequence ID" value="ADE76427.1"/>
    <property type="molecule type" value="mRNA"/>
</dbReference>
<evidence type="ECO:0000313" key="4">
    <source>
        <dbReference type="EMBL" id="ADE76427.1"/>
    </source>
</evidence>
<dbReference type="Pfam" id="PF08661">
    <property type="entry name" value="Rep_fac-A_3"/>
    <property type="match status" value="1"/>
</dbReference>
<proteinExistence type="evidence at transcript level"/>
<protein>
    <recommendedName>
        <fullName evidence="5">Replication factor A protein 3</fullName>
    </recommendedName>
</protein>